<dbReference type="InterPro" id="IPR036388">
    <property type="entry name" value="WH-like_DNA-bd_sf"/>
</dbReference>
<dbReference type="RefSeq" id="WP_136729032.1">
    <property type="nucleotide sequence ID" value="NZ_SUMC01000068.1"/>
</dbReference>
<dbReference type="Proteomes" id="UP000305778">
    <property type="component" value="Unassembled WGS sequence"/>
</dbReference>
<organism evidence="3 4">
    <name type="scientific">Actinacidiphila oryziradicis</name>
    <dbReference type="NCBI Taxonomy" id="2571141"/>
    <lineage>
        <taxon>Bacteria</taxon>
        <taxon>Bacillati</taxon>
        <taxon>Actinomycetota</taxon>
        <taxon>Actinomycetes</taxon>
        <taxon>Kitasatosporales</taxon>
        <taxon>Streptomycetaceae</taxon>
        <taxon>Actinacidiphila</taxon>
    </lineage>
</organism>
<comment type="caution">
    <text evidence="3">The sequence shown here is derived from an EMBL/GenBank/DDBJ whole genome shotgun (WGS) entry which is preliminary data.</text>
</comment>
<dbReference type="AlphaFoldDB" id="A0A4U0S1F4"/>
<keyword evidence="1" id="KW-0175">Coiled coil</keyword>
<dbReference type="Gene3D" id="1.10.10.10">
    <property type="entry name" value="Winged helix-like DNA-binding domain superfamily/Winged helix DNA-binding domain"/>
    <property type="match status" value="1"/>
</dbReference>
<reference evidence="3 4" key="1">
    <citation type="submission" date="2019-04" db="EMBL/GenBank/DDBJ databases">
        <title>Streptomyces oryziradicis sp. nov., a novel actinomycete isolated from rhizosphere soil of rice (Oryza sativa L.).</title>
        <authorList>
            <person name="Li C."/>
        </authorList>
    </citation>
    <scope>NUCLEOTIDE SEQUENCE [LARGE SCALE GENOMIC DNA]</scope>
    <source>
        <strain evidence="3 4">NEAU-C40</strain>
    </source>
</reference>
<sequence>MTDSDASAHHFLQQMREQLEAFRESARVARRQRDEADARLADAEARAAHMEVVVRTLLVYGEGAESSEKDEAGDGSIGHESSEAPSIEEAILQTLHKGVALSPSEIARSVEALGVSQSPGSVRARLSKLVKQGILQRDDKSKYSINKVGSEAFQG</sequence>
<evidence type="ECO:0000256" key="1">
    <source>
        <dbReference type="SAM" id="Coils"/>
    </source>
</evidence>
<dbReference type="SUPFAM" id="SSF46785">
    <property type="entry name" value="Winged helix' DNA-binding domain"/>
    <property type="match status" value="1"/>
</dbReference>
<dbReference type="InterPro" id="IPR036390">
    <property type="entry name" value="WH_DNA-bd_sf"/>
</dbReference>
<evidence type="ECO:0000313" key="3">
    <source>
        <dbReference type="EMBL" id="TKA01943.1"/>
    </source>
</evidence>
<dbReference type="OrthoDB" id="9897007at2"/>
<keyword evidence="4" id="KW-1185">Reference proteome</keyword>
<evidence type="ECO:0000256" key="2">
    <source>
        <dbReference type="SAM" id="MobiDB-lite"/>
    </source>
</evidence>
<gene>
    <name evidence="3" type="ORF">FCI23_39855</name>
</gene>
<proteinExistence type="predicted"/>
<protein>
    <submittedName>
        <fullName evidence="3">Lrp/AsnC family transcriptional regulator</fullName>
    </submittedName>
</protein>
<evidence type="ECO:0000313" key="4">
    <source>
        <dbReference type="Proteomes" id="UP000305778"/>
    </source>
</evidence>
<feature type="coiled-coil region" evidence="1">
    <location>
        <begin position="12"/>
        <end position="53"/>
    </location>
</feature>
<feature type="region of interest" description="Disordered" evidence="2">
    <location>
        <begin position="64"/>
        <end position="86"/>
    </location>
</feature>
<dbReference type="EMBL" id="SUMC01000068">
    <property type="protein sequence ID" value="TKA01943.1"/>
    <property type="molecule type" value="Genomic_DNA"/>
</dbReference>
<name>A0A4U0S1F4_9ACTN</name>
<accession>A0A4U0S1F4</accession>